<dbReference type="EMBL" id="PELW01000368">
    <property type="protein sequence ID" value="RTH22513.1"/>
    <property type="molecule type" value="Genomic_DNA"/>
</dbReference>
<name>A0A430RNL0_THESC</name>
<evidence type="ECO:0000313" key="6">
    <source>
        <dbReference type="EMBL" id="RTH39403.1"/>
    </source>
</evidence>
<proteinExistence type="predicted"/>
<reference evidence="8" key="1">
    <citation type="submission" date="2017-10" db="EMBL/GenBank/DDBJ databases">
        <authorList>
            <person name="Wilpiszeski R.L."/>
            <person name="Zhidan Z."/>
            <person name="House C.H."/>
        </authorList>
    </citation>
    <scope>NUCLEOTIDE SEQUENCE</scope>
    <source>
        <strain evidence="8">12_S12</strain>
    </source>
</reference>
<evidence type="ECO:0000313" key="5">
    <source>
        <dbReference type="EMBL" id="RTH34725.1"/>
    </source>
</evidence>
<dbReference type="Proteomes" id="UP000288051">
    <property type="component" value="Unassembled WGS sequence"/>
</dbReference>
<dbReference type="EMBL" id="PEMH01000035">
    <property type="protein sequence ID" value="RTI02924.1"/>
    <property type="molecule type" value="Genomic_DNA"/>
</dbReference>
<dbReference type="EMBL" id="PEML01000324">
    <property type="protein sequence ID" value="RTI04470.1"/>
    <property type="molecule type" value="Genomic_DNA"/>
</dbReference>
<keyword evidence="13" id="KW-1185">Reference proteome</keyword>
<evidence type="ECO:0000313" key="2">
    <source>
        <dbReference type="EMBL" id="RTH20420.1"/>
    </source>
</evidence>
<evidence type="ECO:0000313" key="14">
    <source>
        <dbReference type="Proteomes" id="UP000288051"/>
    </source>
</evidence>
<protein>
    <submittedName>
        <fullName evidence="2">Uncharacterized protein</fullName>
    </submittedName>
</protein>
<dbReference type="EMBL" id="PELY01000013">
    <property type="protein sequence ID" value="RTH28645.1"/>
    <property type="molecule type" value="Genomic_DNA"/>
</dbReference>
<evidence type="ECO:0000313" key="4">
    <source>
        <dbReference type="EMBL" id="RTH28645.1"/>
    </source>
</evidence>
<comment type="caution">
    <text evidence="2">The sequence shown here is derived from an EMBL/GenBank/DDBJ whole genome shotgun (WGS) entry which is preliminary data.</text>
</comment>
<organism evidence="2 12">
    <name type="scientific">Thermus scotoductus</name>
    <dbReference type="NCBI Taxonomy" id="37636"/>
    <lineage>
        <taxon>Bacteria</taxon>
        <taxon>Thermotogati</taxon>
        <taxon>Deinococcota</taxon>
        <taxon>Deinococci</taxon>
        <taxon>Thermales</taxon>
        <taxon>Thermaceae</taxon>
        <taxon>Thermus</taxon>
    </lineage>
</organism>
<dbReference type="Proteomes" id="UP000287306">
    <property type="component" value="Unassembled WGS sequence"/>
</dbReference>
<evidence type="ECO:0000313" key="15">
    <source>
        <dbReference type="Proteomes" id="UP000288347"/>
    </source>
</evidence>
<evidence type="ECO:0000313" key="7">
    <source>
        <dbReference type="EMBL" id="RTI02924.1"/>
    </source>
</evidence>
<evidence type="ECO:0000313" key="13">
    <source>
        <dbReference type="Proteomes" id="UP000287962"/>
    </source>
</evidence>
<dbReference type="Proteomes" id="UP000286928">
    <property type="component" value="Unassembled WGS sequence"/>
</dbReference>
<dbReference type="Proteomes" id="UP000287439">
    <property type="component" value="Unassembled WGS sequence"/>
</dbReference>
<evidence type="ECO:0000313" key="9">
    <source>
        <dbReference type="Proteomes" id="UP000286712"/>
    </source>
</evidence>
<evidence type="ECO:0000313" key="12">
    <source>
        <dbReference type="Proteomes" id="UP000287439"/>
    </source>
</evidence>
<dbReference type="EMBL" id="PELV01000053">
    <property type="protein sequence ID" value="RTH20420.1"/>
    <property type="molecule type" value="Genomic_DNA"/>
</dbReference>
<evidence type="ECO:0000313" key="11">
    <source>
        <dbReference type="Proteomes" id="UP000287306"/>
    </source>
</evidence>
<dbReference type="AlphaFoldDB" id="A0A430RNL0"/>
<gene>
    <name evidence="8" type="ORF">CSW25_12860</name>
    <name evidence="7" type="ORF">CSW29_01645</name>
    <name evidence="5" type="ORF">CSW33_00845</name>
    <name evidence="6" type="ORF">CSW37_02255</name>
    <name evidence="4" type="ORF">CSW38_00595</name>
    <name evidence="3" type="ORF">CSW40_10705</name>
    <name evidence="2" type="ORF">CSW41_02360</name>
</gene>
<dbReference type="EMBL" id="PEMD01000018">
    <property type="protein sequence ID" value="RTH34725.1"/>
    <property type="molecule type" value="Genomic_DNA"/>
</dbReference>
<feature type="region of interest" description="Disordered" evidence="1">
    <location>
        <begin position="1"/>
        <end position="70"/>
    </location>
</feature>
<reference evidence="9 10" key="2">
    <citation type="journal article" date="2019" name="Extremophiles">
        <title>Biogeography of thermophiles and predominance of Thermus scotoductus in domestic water heaters.</title>
        <authorList>
            <person name="Wilpiszeski R.L."/>
            <person name="Zhang Z."/>
            <person name="House C.H."/>
        </authorList>
    </citation>
    <scope>NUCLEOTIDE SEQUENCE [LARGE SCALE GENOMIC DNA]</scope>
    <source>
        <strain evidence="8 13">12_S12</strain>
        <strain evidence="7 15">16_S16</strain>
        <strain evidence="5 10">20_S20</strain>
        <strain evidence="6 14">24_S24</strain>
        <strain evidence="4 11">25_S25</strain>
        <strain evidence="3 9">27_S27</strain>
        <strain evidence="2 12">28_S28</strain>
    </source>
</reference>
<evidence type="ECO:0000256" key="1">
    <source>
        <dbReference type="SAM" id="MobiDB-lite"/>
    </source>
</evidence>
<dbReference type="Proteomes" id="UP000288347">
    <property type="component" value="Unassembled WGS sequence"/>
</dbReference>
<dbReference type="Proteomes" id="UP000286712">
    <property type="component" value="Unassembled WGS sequence"/>
</dbReference>
<dbReference type="EMBL" id="PELZ01000046">
    <property type="protein sequence ID" value="RTH39403.1"/>
    <property type="molecule type" value="Genomic_DNA"/>
</dbReference>
<evidence type="ECO:0000313" key="8">
    <source>
        <dbReference type="EMBL" id="RTI04470.1"/>
    </source>
</evidence>
<evidence type="ECO:0000313" key="3">
    <source>
        <dbReference type="EMBL" id="RTH22513.1"/>
    </source>
</evidence>
<feature type="compositionally biased region" description="Basic residues" evidence="1">
    <location>
        <begin position="1"/>
        <end position="10"/>
    </location>
</feature>
<evidence type="ECO:0000313" key="10">
    <source>
        <dbReference type="Proteomes" id="UP000286928"/>
    </source>
</evidence>
<dbReference type="Proteomes" id="UP000287962">
    <property type="component" value="Unassembled WGS sequence"/>
</dbReference>
<sequence length="70" mass="7851">MTPFRKKRARSRENPRAWAKAPTLGGIPFPTAHNTAFSPGRSRRPTRPSRPEAKVLGSSRRVRKIMPQGS</sequence>
<accession>A0A430RNL0</accession>